<feature type="chain" id="PRO_5025423621" evidence="1">
    <location>
        <begin position="29"/>
        <end position="194"/>
    </location>
</feature>
<keyword evidence="3" id="KW-1185">Reference proteome</keyword>
<evidence type="ECO:0000256" key="1">
    <source>
        <dbReference type="SAM" id="SignalP"/>
    </source>
</evidence>
<sequence length="194" mass="21530">MPFFKRPRHFLLFLVSTLCLFAVLEVYASPLGALDEGSSVMRRAPVKEEDQEYFPSASAKKAEKQSQKEPSTLFADILTGLLKISTAKPTQTPIGPTGQTVDFPVFEITAVEESGHLAEYHGKHNDIQLILVDPPLRPGQKKEDWEKKGLAEIKRSQQAGLFVAAGMFTANSAGQHPSHYFPRGLHMVIVEKKK</sequence>
<dbReference type="Proteomes" id="UP000799118">
    <property type="component" value="Unassembled WGS sequence"/>
</dbReference>
<dbReference type="EMBL" id="ML769524">
    <property type="protein sequence ID" value="KAE9395841.1"/>
    <property type="molecule type" value="Genomic_DNA"/>
</dbReference>
<gene>
    <name evidence="2" type="ORF">BT96DRAFT_997321</name>
</gene>
<organism evidence="2 3">
    <name type="scientific">Gymnopus androsaceus JB14</name>
    <dbReference type="NCBI Taxonomy" id="1447944"/>
    <lineage>
        <taxon>Eukaryota</taxon>
        <taxon>Fungi</taxon>
        <taxon>Dikarya</taxon>
        <taxon>Basidiomycota</taxon>
        <taxon>Agaricomycotina</taxon>
        <taxon>Agaricomycetes</taxon>
        <taxon>Agaricomycetidae</taxon>
        <taxon>Agaricales</taxon>
        <taxon>Marasmiineae</taxon>
        <taxon>Omphalotaceae</taxon>
        <taxon>Gymnopus</taxon>
    </lineage>
</organism>
<accession>A0A6A4HCZ4</accession>
<evidence type="ECO:0000313" key="3">
    <source>
        <dbReference type="Proteomes" id="UP000799118"/>
    </source>
</evidence>
<proteinExistence type="predicted"/>
<feature type="signal peptide" evidence="1">
    <location>
        <begin position="1"/>
        <end position="28"/>
    </location>
</feature>
<evidence type="ECO:0000313" key="2">
    <source>
        <dbReference type="EMBL" id="KAE9395841.1"/>
    </source>
</evidence>
<dbReference type="AlphaFoldDB" id="A0A6A4HCZ4"/>
<reference evidence="2" key="1">
    <citation type="journal article" date="2019" name="Environ. Microbiol.">
        <title>Fungal ecological strategies reflected in gene transcription - a case study of two litter decomposers.</title>
        <authorList>
            <person name="Barbi F."/>
            <person name="Kohler A."/>
            <person name="Barry K."/>
            <person name="Baskaran P."/>
            <person name="Daum C."/>
            <person name="Fauchery L."/>
            <person name="Ihrmark K."/>
            <person name="Kuo A."/>
            <person name="LaButti K."/>
            <person name="Lipzen A."/>
            <person name="Morin E."/>
            <person name="Grigoriev I.V."/>
            <person name="Henrissat B."/>
            <person name="Lindahl B."/>
            <person name="Martin F."/>
        </authorList>
    </citation>
    <scope>NUCLEOTIDE SEQUENCE</scope>
    <source>
        <strain evidence="2">JB14</strain>
    </source>
</reference>
<name>A0A6A4HCZ4_9AGAR</name>
<keyword evidence="1" id="KW-0732">Signal</keyword>
<protein>
    <submittedName>
        <fullName evidence="2">Uncharacterized protein</fullName>
    </submittedName>
</protein>